<feature type="compositionally biased region" description="Basic and acidic residues" evidence="1">
    <location>
        <begin position="153"/>
        <end position="170"/>
    </location>
</feature>
<feature type="compositionally biased region" description="Low complexity" evidence="1">
    <location>
        <begin position="200"/>
        <end position="213"/>
    </location>
</feature>
<evidence type="ECO:0000313" key="3">
    <source>
        <dbReference type="Proteomes" id="UP000027265"/>
    </source>
</evidence>
<feature type="compositionally biased region" description="Basic and acidic residues" evidence="1">
    <location>
        <begin position="630"/>
        <end position="645"/>
    </location>
</feature>
<dbReference type="OrthoDB" id="2536714at2759"/>
<dbReference type="InParanoid" id="A0A067PZT9"/>
<accession>A0A067PZT9</accession>
<feature type="compositionally biased region" description="Low complexity" evidence="1">
    <location>
        <begin position="439"/>
        <end position="452"/>
    </location>
</feature>
<reference evidence="3" key="1">
    <citation type="journal article" date="2014" name="Proc. Natl. Acad. Sci. U.S.A.">
        <title>Extensive sampling of basidiomycete genomes demonstrates inadequacy of the white-rot/brown-rot paradigm for wood decay fungi.</title>
        <authorList>
            <person name="Riley R."/>
            <person name="Salamov A.A."/>
            <person name="Brown D.W."/>
            <person name="Nagy L.G."/>
            <person name="Floudas D."/>
            <person name="Held B.W."/>
            <person name="Levasseur A."/>
            <person name="Lombard V."/>
            <person name="Morin E."/>
            <person name="Otillar R."/>
            <person name="Lindquist E.A."/>
            <person name="Sun H."/>
            <person name="LaButti K.M."/>
            <person name="Schmutz J."/>
            <person name="Jabbour D."/>
            <person name="Luo H."/>
            <person name="Baker S.E."/>
            <person name="Pisabarro A.G."/>
            <person name="Walton J.D."/>
            <person name="Blanchette R.A."/>
            <person name="Henrissat B."/>
            <person name="Martin F."/>
            <person name="Cullen D."/>
            <person name="Hibbett D.S."/>
            <person name="Grigoriev I.V."/>
        </authorList>
    </citation>
    <scope>NUCLEOTIDE SEQUENCE [LARGE SCALE GENOMIC DNA]</scope>
    <source>
        <strain evidence="3">MUCL 33604</strain>
    </source>
</reference>
<feature type="compositionally biased region" description="Polar residues" evidence="1">
    <location>
        <begin position="300"/>
        <end position="322"/>
    </location>
</feature>
<proteinExistence type="predicted"/>
<feature type="compositionally biased region" description="Low complexity" evidence="1">
    <location>
        <begin position="25"/>
        <end position="41"/>
    </location>
</feature>
<feature type="compositionally biased region" description="Polar residues" evidence="1">
    <location>
        <begin position="139"/>
        <end position="152"/>
    </location>
</feature>
<dbReference type="EMBL" id="KL197714">
    <property type="protein sequence ID" value="KDQ60333.1"/>
    <property type="molecule type" value="Genomic_DNA"/>
</dbReference>
<protein>
    <submittedName>
        <fullName evidence="2">Uncharacterized protein</fullName>
    </submittedName>
</protein>
<sequence length="679" mass="74351">MISGGHDQGPSDSRLTMAPPPPLAPLTAARNSRSQLPAQSLPSPPATPPPNRGRLPSRYPLNLARDPTGGGATRVPLHRRGTSRTYETLDDLLKEAGYKETRIFTPEGEGKEGKGKSKAGVRGGVGAFVGFFAGLVRTGSTSGNVDQPSSDAAETRSEPRSRRSERDAHGRPSSHHWSPPPSPLEHRNRRSKPLRKNTRSDSIAPSSTSYSSSDYEHMRSSLPSLREPPSASSQQLQFLQQQLPHARSRPTPKLPPPSHISSALEPNPSRAKAYLRHMASAPNIPRPHTADSVPRRPSHTRQSSMVLSLNDEQVVTGSSNSRKLWGDEEPLPPSWLESVTKAVSGLGLDARVGRPYPNQSAYSATSTLSRAYSKRSRLTQSQTTLGPTPDQASLDRGRRPARELSSFLTPMLLSRAGASPGPSQGAVSTTRVICRSAPGSRDSSRSGSISRKSSGKGKGKRKGKEGVRVPSLASTKVEGDVWSERERQTRRREKEKARGKERKKIAGKHLDADIGGRYMGGWGMGGGGHNFITDDDDSHEDAAYEDESTEDEELDLARILVPPKRQHSIKSLRKHLHLDDHSRKRVGHSFAVGSPHHHVRRQPSRNWSGDVRVSGRRRRSGEYDDDGYDREEVVREGEGEEHPEWQRTFGKMRGTRGEDGSKRRGGLPGAWAQWTAGRS</sequence>
<gene>
    <name evidence="2" type="ORF">JAAARDRAFT_67887</name>
</gene>
<organism evidence="2 3">
    <name type="scientific">Jaapia argillacea MUCL 33604</name>
    <dbReference type="NCBI Taxonomy" id="933084"/>
    <lineage>
        <taxon>Eukaryota</taxon>
        <taxon>Fungi</taxon>
        <taxon>Dikarya</taxon>
        <taxon>Basidiomycota</taxon>
        <taxon>Agaricomycotina</taxon>
        <taxon>Agaricomycetes</taxon>
        <taxon>Agaricomycetidae</taxon>
        <taxon>Jaapiales</taxon>
        <taxon>Jaapiaceae</taxon>
        <taxon>Jaapia</taxon>
    </lineage>
</organism>
<dbReference type="HOGENOM" id="CLU_027666_0_0_1"/>
<feature type="region of interest" description="Disordered" evidence="1">
    <location>
        <begin position="593"/>
        <end position="679"/>
    </location>
</feature>
<feature type="compositionally biased region" description="Pro residues" evidence="1">
    <location>
        <begin position="42"/>
        <end position="51"/>
    </location>
</feature>
<feature type="compositionally biased region" description="Basic residues" evidence="1">
    <location>
        <begin position="187"/>
        <end position="197"/>
    </location>
</feature>
<dbReference type="Proteomes" id="UP000027265">
    <property type="component" value="Unassembled WGS sequence"/>
</dbReference>
<feature type="region of interest" description="Disordered" evidence="1">
    <location>
        <begin position="281"/>
        <end position="329"/>
    </location>
</feature>
<feature type="region of interest" description="Disordered" evidence="1">
    <location>
        <begin position="349"/>
        <end position="400"/>
    </location>
</feature>
<dbReference type="AlphaFoldDB" id="A0A067PZT9"/>
<feature type="region of interest" description="Disordered" evidence="1">
    <location>
        <begin position="1"/>
        <end position="84"/>
    </location>
</feature>
<keyword evidence="3" id="KW-1185">Reference proteome</keyword>
<feature type="compositionally biased region" description="Low complexity" evidence="1">
    <location>
        <begin position="220"/>
        <end position="244"/>
    </location>
</feature>
<evidence type="ECO:0000256" key="1">
    <source>
        <dbReference type="SAM" id="MobiDB-lite"/>
    </source>
</evidence>
<name>A0A067PZT9_9AGAM</name>
<feature type="region of interest" description="Disordered" evidence="1">
    <location>
        <begin position="139"/>
        <end position="265"/>
    </location>
</feature>
<feature type="compositionally biased region" description="Basic residues" evidence="1">
    <location>
        <begin position="453"/>
        <end position="463"/>
    </location>
</feature>
<feature type="compositionally biased region" description="Polar residues" evidence="1">
    <location>
        <begin position="357"/>
        <end position="370"/>
    </location>
</feature>
<evidence type="ECO:0000313" key="2">
    <source>
        <dbReference type="EMBL" id="KDQ60333.1"/>
    </source>
</evidence>
<feature type="region of interest" description="Disordered" evidence="1">
    <location>
        <begin position="435"/>
        <end position="505"/>
    </location>
</feature>
<feature type="compositionally biased region" description="Basic and acidic residues" evidence="1">
    <location>
        <begin position="477"/>
        <end position="498"/>
    </location>
</feature>